<protein>
    <submittedName>
        <fullName evidence="1">ELM1/GtrOC1 family putative glycosyltransferase</fullName>
    </submittedName>
</protein>
<proteinExistence type="predicted"/>
<organism evidence="1 2">
    <name type="scientific">Coraliomargarita algicola</name>
    <dbReference type="NCBI Taxonomy" id="3092156"/>
    <lineage>
        <taxon>Bacteria</taxon>
        <taxon>Pseudomonadati</taxon>
        <taxon>Verrucomicrobiota</taxon>
        <taxon>Opitutia</taxon>
        <taxon>Puniceicoccales</taxon>
        <taxon>Coraliomargaritaceae</taxon>
        <taxon>Coraliomargarita</taxon>
    </lineage>
</organism>
<evidence type="ECO:0000313" key="1">
    <source>
        <dbReference type="EMBL" id="WPJ97312.1"/>
    </source>
</evidence>
<dbReference type="Pfam" id="PF06258">
    <property type="entry name" value="Mito_fiss_Elm1"/>
    <property type="match status" value="1"/>
</dbReference>
<dbReference type="InterPro" id="IPR009367">
    <property type="entry name" value="Elm1-like"/>
</dbReference>
<sequence length="303" mass="33236">MPPAKVIWQICDNKRGHENQSSGLIHALSKQTKIEAIRVDIAMHRASWWQVVRGTFPSASTLPQPDLIIAAGSQTHSSLLAAGRATGAPTLLIMAPPKGLTRFFDLCVVPAHDQRQGPNIIQTTGAMNTVEASPNKAPNTGLFLIGGPSQHHNWDEASLWKQISTIIDSNSQLQWKLTTSRRTLESTTARLQSLESNQLEVIPVEQTKADWLPQQLARSSYVWVTEDSVSMVYEALSSGAKVGLLPGPRKAGESRIIRGLDALQQSKHVLSYSEDQTDLTSFKAPPPLNEAARIAKIVSHRFF</sequence>
<dbReference type="EMBL" id="CP138858">
    <property type="protein sequence ID" value="WPJ97312.1"/>
    <property type="molecule type" value="Genomic_DNA"/>
</dbReference>
<dbReference type="RefSeq" id="WP_319834157.1">
    <property type="nucleotide sequence ID" value="NZ_CP138858.1"/>
</dbReference>
<reference evidence="1 2" key="1">
    <citation type="submission" date="2023-11" db="EMBL/GenBank/DDBJ databases">
        <title>Coraliomargarita sp. nov., isolated from marine algae.</title>
        <authorList>
            <person name="Lee J.K."/>
            <person name="Baek J.H."/>
            <person name="Kim J.M."/>
            <person name="Choi D.G."/>
            <person name="Jeon C.O."/>
        </authorList>
    </citation>
    <scope>NUCLEOTIDE SEQUENCE [LARGE SCALE GENOMIC DNA]</scope>
    <source>
        <strain evidence="1 2">J2-16</strain>
    </source>
</reference>
<name>A0ABZ0RQZ3_9BACT</name>
<gene>
    <name evidence="1" type="ORF">SH580_06275</name>
</gene>
<keyword evidence="2" id="KW-1185">Reference proteome</keyword>
<dbReference type="Proteomes" id="UP001324993">
    <property type="component" value="Chromosome"/>
</dbReference>
<accession>A0ABZ0RQZ3</accession>
<evidence type="ECO:0000313" key="2">
    <source>
        <dbReference type="Proteomes" id="UP001324993"/>
    </source>
</evidence>